<keyword evidence="1" id="KW-0802">TPR repeat</keyword>
<name>A0A1F4T880_UNCSA</name>
<feature type="repeat" description="TPR" evidence="1">
    <location>
        <begin position="120"/>
        <end position="153"/>
    </location>
</feature>
<keyword evidence="2" id="KW-1133">Transmembrane helix</keyword>
<dbReference type="Pfam" id="PF13181">
    <property type="entry name" value="TPR_8"/>
    <property type="match status" value="1"/>
</dbReference>
<dbReference type="Proteomes" id="UP000178602">
    <property type="component" value="Unassembled WGS sequence"/>
</dbReference>
<protein>
    <submittedName>
        <fullName evidence="3">Uncharacterized protein</fullName>
    </submittedName>
</protein>
<proteinExistence type="predicted"/>
<dbReference type="InterPro" id="IPR011990">
    <property type="entry name" value="TPR-like_helical_dom_sf"/>
</dbReference>
<sequence length="222" mass="25465">MTNDKLKIKNEGFYIINNTAKRCLNLTLVIVNLTLLTALPSIAWRITPELQKELDQKKAAVSAAPNDPHARFDLAITMAYTNNLQDGWNNLKKTVELDPTFKKKGLEMYEKKVTDSPSDWRLRFRLAFAYYFNDRKKEAIRELENVLKIDPNNVWGYGYQALIYGELNETDTAMAVTKRGLEIDSNVAALHLLLGEGYNRKGDKWKGFLETMEAVRLRALGY</sequence>
<dbReference type="AlphaFoldDB" id="A0A1F4T880"/>
<evidence type="ECO:0000256" key="1">
    <source>
        <dbReference type="PROSITE-ProRule" id="PRU00339"/>
    </source>
</evidence>
<dbReference type="SMART" id="SM00028">
    <property type="entry name" value="TPR"/>
    <property type="match status" value="2"/>
</dbReference>
<dbReference type="Gene3D" id="1.25.40.10">
    <property type="entry name" value="Tetratricopeptide repeat domain"/>
    <property type="match status" value="1"/>
</dbReference>
<dbReference type="EMBL" id="MEUG01000001">
    <property type="protein sequence ID" value="OGC28750.1"/>
    <property type="molecule type" value="Genomic_DNA"/>
</dbReference>
<dbReference type="PROSITE" id="PS50005">
    <property type="entry name" value="TPR"/>
    <property type="match status" value="1"/>
</dbReference>
<organism evidence="3 4">
    <name type="scientific">candidate division WOR-1 bacterium RIFOXYC12_FULL_54_18</name>
    <dbReference type="NCBI Taxonomy" id="1802584"/>
    <lineage>
        <taxon>Bacteria</taxon>
        <taxon>Bacillati</taxon>
        <taxon>Saganbacteria</taxon>
    </lineage>
</organism>
<comment type="caution">
    <text evidence="3">The sequence shown here is derived from an EMBL/GenBank/DDBJ whole genome shotgun (WGS) entry which is preliminary data.</text>
</comment>
<keyword evidence="2" id="KW-0472">Membrane</keyword>
<keyword evidence="2" id="KW-0812">Transmembrane</keyword>
<evidence type="ECO:0000313" key="4">
    <source>
        <dbReference type="Proteomes" id="UP000178602"/>
    </source>
</evidence>
<gene>
    <name evidence="3" type="ORF">A3K49_07375</name>
</gene>
<accession>A0A1F4T880</accession>
<reference evidence="3 4" key="1">
    <citation type="journal article" date="2016" name="Nat. Commun.">
        <title>Thousands of microbial genomes shed light on interconnected biogeochemical processes in an aquifer system.</title>
        <authorList>
            <person name="Anantharaman K."/>
            <person name="Brown C.T."/>
            <person name="Hug L.A."/>
            <person name="Sharon I."/>
            <person name="Castelle C.J."/>
            <person name="Probst A.J."/>
            <person name="Thomas B.C."/>
            <person name="Singh A."/>
            <person name="Wilkins M.J."/>
            <person name="Karaoz U."/>
            <person name="Brodie E.L."/>
            <person name="Williams K.H."/>
            <person name="Hubbard S.S."/>
            <person name="Banfield J.F."/>
        </authorList>
    </citation>
    <scope>NUCLEOTIDE SEQUENCE [LARGE SCALE GENOMIC DNA]</scope>
</reference>
<evidence type="ECO:0000313" key="3">
    <source>
        <dbReference type="EMBL" id="OGC28750.1"/>
    </source>
</evidence>
<feature type="transmembrane region" description="Helical" evidence="2">
    <location>
        <begin position="23"/>
        <end position="44"/>
    </location>
</feature>
<dbReference type="InterPro" id="IPR019734">
    <property type="entry name" value="TPR_rpt"/>
</dbReference>
<dbReference type="SUPFAM" id="SSF48452">
    <property type="entry name" value="TPR-like"/>
    <property type="match status" value="1"/>
</dbReference>
<evidence type="ECO:0000256" key="2">
    <source>
        <dbReference type="SAM" id="Phobius"/>
    </source>
</evidence>